<gene>
    <name evidence="4" type="ORF">ACFFF6_11670</name>
</gene>
<dbReference type="SUPFAM" id="SSF51419">
    <property type="entry name" value="PLP-binding barrel"/>
    <property type="match status" value="1"/>
</dbReference>
<keyword evidence="2" id="KW-0663">Pyridoxal phosphate</keyword>
<protein>
    <submittedName>
        <fullName evidence="4">Alanine racemase</fullName>
        <ecNumber evidence="4">5.1.1.1</ecNumber>
    </submittedName>
</protein>
<dbReference type="EMBL" id="JBHLSV010000013">
    <property type="protein sequence ID" value="MFC0674614.1"/>
    <property type="molecule type" value="Genomic_DNA"/>
</dbReference>
<evidence type="ECO:0000256" key="2">
    <source>
        <dbReference type="ARBA" id="ARBA00022898"/>
    </source>
</evidence>
<evidence type="ECO:0000313" key="4">
    <source>
        <dbReference type="EMBL" id="MFC0674614.1"/>
    </source>
</evidence>
<dbReference type="Pfam" id="PF02784">
    <property type="entry name" value="Orn_Arg_deC_N"/>
    <property type="match status" value="1"/>
</dbReference>
<evidence type="ECO:0000313" key="5">
    <source>
        <dbReference type="Proteomes" id="UP001589793"/>
    </source>
</evidence>
<dbReference type="GO" id="GO:0008784">
    <property type="term" value="F:alanine racemase activity"/>
    <property type="evidence" value="ECO:0007669"/>
    <property type="project" value="UniProtKB-EC"/>
</dbReference>
<dbReference type="InterPro" id="IPR022657">
    <property type="entry name" value="De-COase2_CS"/>
</dbReference>
<dbReference type="Gene3D" id="2.40.37.10">
    <property type="entry name" value="Lyase, Ornithine Decarboxylase, Chain A, domain 1"/>
    <property type="match status" value="1"/>
</dbReference>
<reference evidence="4 5" key="1">
    <citation type="submission" date="2024-09" db="EMBL/GenBank/DDBJ databases">
        <authorList>
            <person name="Sun Q."/>
            <person name="Mori K."/>
        </authorList>
    </citation>
    <scope>NUCLEOTIDE SEQUENCE [LARGE SCALE GENOMIC DNA]</scope>
    <source>
        <strain evidence="4 5">CICC 10874</strain>
    </source>
</reference>
<dbReference type="InterPro" id="IPR029066">
    <property type="entry name" value="PLP-binding_barrel"/>
</dbReference>
<accession>A0ABV6RCA3</accession>
<comment type="caution">
    <text evidence="4">The sequence shown here is derived from an EMBL/GenBank/DDBJ whole genome shotgun (WGS) entry which is preliminary data.</text>
</comment>
<dbReference type="PANTHER" id="PTHR43727">
    <property type="entry name" value="DIAMINOPIMELATE DECARBOXYLASE"/>
    <property type="match status" value="1"/>
</dbReference>
<dbReference type="InterPro" id="IPR009006">
    <property type="entry name" value="Ala_racemase/Decarboxylase_C"/>
</dbReference>
<feature type="domain" description="Orn/DAP/Arg decarboxylase 2 N-terminal" evidence="3">
    <location>
        <begin position="56"/>
        <end position="249"/>
    </location>
</feature>
<dbReference type="Proteomes" id="UP001589793">
    <property type="component" value="Unassembled WGS sequence"/>
</dbReference>
<dbReference type="RefSeq" id="WP_376980873.1">
    <property type="nucleotide sequence ID" value="NZ_JBHLSV010000013.1"/>
</dbReference>
<name>A0ABV6RCA3_9MICO</name>
<keyword evidence="4" id="KW-0413">Isomerase</keyword>
<evidence type="ECO:0000256" key="1">
    <source>
        <dbReference type="ARBA" id="ARBA00001933"/>
    </source>
</evidence>
<dbReference type="SUPFAM" id="SSF50621">
    <property type="entry name" value="Alanine racemase C-terminal domain-like"/>
    <property type="match status" value="1"/>
</dbReference>
<dbReference type="PANTHER" id="PTHR43727:SF2">
    <property type="entry name" value="GROUP IV DECARBOXYLASE"/>
    <property type="match status" value="1"/>
</dbReference>
<comment type="cofactor">
    <cofactor evidence="1">
        <name>pyridoxal 5'-phosphate</name>
        <dbReference type="ChEBI" id="CHEBI:597326"/>
    </cofactor>
</comment>
<dbReference type="EC" id="5.1.1.1" evidence="4"/>
<sequence length="474" mass="50746">MTLPCSGMPPLTARTETWMEDLLSDPAQAAALIREHGSPVNVLDLSPLRRNVDELVTAAASEGVDLQVFVARKANKALTVVEEALACGAGVDVASPAELEQSLRAGAPGHRVIVTAATKSDALLARAAASGAAVSLDNLDETAALARICAETGAEAEVALRIASADPRIPPTRFGLRPEVWLEHLDELPARLRIGGVHFHLNGYSAAERSVVLAEACRLVDALRAAGHPVHYVDMGGGIPMRYLEDAAQWRTFWEALAAARSDEVTWRGDALGLVDPARDRPSPAVYPFWQEAVRGSWIREVLTAQVEGTTPARLLVERGLELRCEPGRSVLDGCGLTLAEVAFRKESSDGRPLVGLHMNRTQLRSTSADVLLDPRWLRPPSAGEPGPATDAFLVGAYCIEEELILRRRLRLPQGAARGDVVAFVNTAGYLMHILESASHQLPLAATVVRRDGSWVRDGIDAVAPTGPPAPSPR</sequence>
<dbReference type="Gene3D" id="3.20.20.10">
    <property type="entry name" value="Alanine racemase"/>
    <property type="match status" value="1"/>
</dbReference>
<proteinExistence type="predicted"/>
<dbReference type="PROSITE" id="PS00879">
    <property type="entry name" value="ODR_DC_2_2"/>
    <property type="match status" value="1"/>
</dbReference>
<keyword evidence="5" id="KW-1185">Reference proteome</keyword>
<organism evidence="4 5">
    <name type="scientific">Brachybacterium hainanense</name>
    <dbReference type="NCBI Taxonomy" id="1541174"/>
    <lineage>
        <taxon>Bacteria</taxon>
        <taxon>Bacillati</taxon>
        <taxon>Actinomycetota</taxon>
        <taxon>Actinomycetes</taxon>
        <taxon>Micrococcales</taxon>
        <taxon>Dermabacteraceae</taxon>
        <taxon>Brachybacterium</taxon>
    </lineage>
</organism>
<evidence type="ECO:0000259" key="3">
    <source>
        <dbReference type="Pfam" id="PF02784"/>
    </source>
</evidence>
<dbReference type="InterPro" id="IPR022644">
    <property type="entry name" value="De-COase2_N"/>
</dbReference>